<dbReference type="Pfam" id="PF12706">
    <property type="entry name" value="Lactamase_B_2"/>
    <property type="match status" value="1"/>
</dbReference>
<dbReference type="InterPro" id="IPR036866">
    <property type="entry name" value="RibonucZ/Hydroxyglut_hydro"/>
</dbReference>
<dbReference type="Proteomes" id="UP001320159">
    <property type="component" value="Unassembled WGS sequence"/>
</dbReference>
<dbReference type="GO" id="GO:0016787">
    <property type="term" value="F:hydrolase activity"/>
    <property type="evidence" value="ECO:0007669"/>
    <property type="project" value="UniProtKB-UniRule"/>
</dbReference>
<protein>
    <recommendedName>
        <fullName evidence="2">UPF0173 metal-dependent hydrolase CUJ83_09195</fullName>
    </recommendedName>
</protein>
<dbReference type="InterPro" id="IPR022877">
    <property type="entry name" value="UPF0173"/>
</dbReference>
<feature type="domain" description="Metallo-beta-lactamase" evidence="3">
    <location>
        <begin position="7"/>
        <end position="189"/>
    </location>
</feature>
<sequence length="226" mass="24774">MRITWHGHSAFEIEDSLLTFIDPFILGNRMAEIKWEDIDPDVIAVTHGHSDHLGDTISIAKSTECKVVAVNELAKYLQTRGIDAIGANIGGTIEIEDTKYTFVPAMHSNGIDEAGFGWDAGSPAGIVVRDGVSIYHAGDTAIFNDMTLIHELYRPKVAMLPIGGRFTMDIEGALLAVKLIKPQLVIPMHYNTFDVIKADVGKFQRMVEDQTDAEVIILESGVPVEV</sequence>
<keyword evidence="1 2" id="KW-0378">Hydrolase</keyword>
<keyword evidence="5" id="KW-1185">Reference proteome</keyword>
<dbReference type="Gene3D" id="3.60.15.10">
    <property type="entry name" value="Ribonuclease Z/Hydroxyacylglutathione hydrolase-like"/>
    <property type="match status" value="1"/>
</dbReference>
<comment type="caution">
    <text evidence="4">The sequence shown here is derived from an EMBL/GenBank/DDBJ whole genome shotgun (WGS) entry which is preliminary data.</text>
</comment>
<evidence type="ECO:0000313" key="4">
    <source>
        <dbReference type="EMBL" id="MCD1295172.1"/>
    </source>
</evidence>
<dbReference type="HAMAP" id="MF_00457">
    <property type="entry name" value="UPF0173"/>
    <property type="match status" value="1"/>
</dbReference>
<dbReference type="PANTHER" id="PTHR43546:SF3">
    <property type="entry name" value="UPF0173 METAL-DEPENDENT HYDROLASE MJ1163"/>
    <property type="match status" value="1"/>
</dbReference>
<dbReference type="RefSeq" id="WP_230742021.1">
    <property type="nucleotide sequence ID" value="NZ_PGCK01000007.1"/>
</dbReference>
<evidence type="ECO:0000256" key="1">
    <source>
        <dbReference type="ARBA" id="ARBA00022801"/>
    </source>
</evidence>
<comment type="similarity">
    <text evidence="2">Belongs to the UPF0173 family.</text>
</comment>
<name>A0AAP2RFB4_9EURY</name>
<dbReference type="AlphaFoldDB" id="A0AAP2RFB4"/>
<reference evidence="4 5" key="1">
    <citation type="submission" date="2017-11" db="EMBL/GenBank/DDBJ databases">
        <title>Isolation and Characterization of Family Methanocellaceae Species from Potential Methane Hydrate Area Offshore Southwestern Taiwan.</title>
        <authorList>
            <person name="Zhang W.-L."/>
            <person name="Chen W.-C."/>
            <person name="Lai M.-C."/>
            <person name="Chen S.-C."/>
        </authorList>
    </citation>
    <scope>NUCLEOTIDE SEQUENCE [LARGE SCALE GENOMIC DNA]</scope>
    <source>
        <strain evidence="4 5">CWC-04</strain>
    </source>
</reference>
<dbReference type="EMBL" id="PGCK01000007">
    <property type="protein sequence ID" value="MCD1295172.1"/>
    <property type="molecule type" value="Genomic_DNA"/>
</dbReference>
<evidence type="ECO:0000313" key="5">
    <source>
        <dbReference type="Proteomes" id="UP001320159"/>
    </source>
</evidence>
<dbReference type="InterPro" id="IPR050114">
    <property type="entry name" value="UPF0173_UPF0282_UlaG_hydrolase"/>
</dbReference>
<proteinExistence type="inferred from homology"/>
<gene>
    <name evidence="4" type="ORF">CUJ83_09195</name>
</gene>
<organism evidence="4 5">
    <name type="scientific">Methanooceanicella nereidis</name>
    <dbReference type="NCBI Taxonomy" id="2052831"/>
    <lineage>
        <taxon>Archaea</taxon>
        <taxon>Methanobacteriati</taxon>
        <taxon>Methanobacteriota</taxon>
        <taxon>Stenosarchaea group</taxon>
        <taxon>Methanomicrobia</taxon>
        <taxon>Methanocellales</taxon>
        <taxon>Methanocellaceae</taxon>
        <taxon>Methanooceanicella</taxon>
    </lineage>
</organism>
<evidence type="ECO:0000256" key="2">
    <source>
        <dbReference type="HAMAP-Rule" id="MF_00457"/>
    </source>
</evidence>
<evidence type="ECO:0000259" key="3">
    <source>
        <dbReference type="SMART" id="SM00849"/>
    </source>
</evidence>
<accession>A0AAP2RFB4</accession>
<dbReference type="SUPFAM" id="SSF56281">
    <property type="entry name" value="Metallo-hydrolase/oxidoreductase"/>
    <property type="match status" value="1"/>
</dbReference>
<dbReference type="SMART" id="SM00849">
    <property type="entry name" value="Lactamase_B"/>
    <property type="match status" value="1"/>
</dbReference>
<dbReference type="PANTHER" id="PTHR43546">
    <property type="entry name" value="UPF0173 METAL-DEPENDENT HYDROLASE MJ1163-RELATED"/>
    <property type="match status" value="1"/>
</dbReference>
<dbReference type="NCBIfam" id="NF001911">
    <property type="entry name" value="PRK00685.1"/>
    <property type="match status" value="1"/>
</dbReference>
<dbReference type="InterPro" id="IPR001279">
    <property type="entry name" value="Metallo-B-lactamas"/>
</dbReference>